<organism evidence="2 3">
    <name type="scientific">Nisaea acidiphila</name>
    <dbReference type="NCBI Taxonomy" id="1862145"/>
    <lineage>
        <taxon>Bacteria</taxon>
        <taxon>Pseudomonadati</taxon>
        <taxon>Pseudomonadota</taxon>
        <taxon>Alphaproteobacteria</taxon>
        <taxon>Rhodospirillales</taxon>
        <taxon>Thalassobaculaceae</taxon>
        <taxon>Nisaea</taxon>
    </lineage>
</organism>
<dbReference type="Gene3D" id="3.40.30.10">
    <property type="entry name" value="Glutaredoxin"/>
    <property type="match status" value="1"/>
</dbReference>
<name>A0A9J7AZ61_9PROT</name>
<dbReference type="EMBL" id="CP102480">
    <property type="protein sequence ID" value="UUX51548.1"/>
    <property type="molecule type" value="Genomic_DNA"/>
</dbReference>
<dbReference type="AlphaFoldDB" id="A0A9J7AZ61"/>
<reference evidence="2" key="1">
    <citation type="submission" date="2022-08" db="EMBL/GenBank/DDBJ databases">
        <title>Nisaea acidiphila sp. nov., isolated from a marine algal debris and emended description of the genus Nisaea Urios et al. 2008.</title>
        <authorList>
            <person name="Kwon K."/>
        </authorList>
    </citation>
    <scope>NUCLEOTIDE SEQUENCE</scope>
    <source>
        <strain evidence="2">MEBiC11861</strain>
    </source>
</reference>
<dbReference type="KEGG" id="naci:NUH88_07575"/>
<accession>A0A9J7AZ61</accession>
<evidence type="ECO:0000313" key="3">
    <source>
        <dbReference type="Proteomes" id="UP001060336"/>
    </source>
</evidence>
<feature type="chain" id="PRO_5039954771" evidence="1">
    <location>
        <begin position="28"/>
        <end position="127"/>
    </location>
</feature>
<dbReference type="RefSeq" id="WP_257771105.1">
    <property type="nucleotide sequence ID" value="NZ_CP102480.1"/>
</dbReference>
<feature type="signal peptide" evidence="1">
    <location>
        <begin position="1"/>
        <end position="27"/>
    </location>
</feature>
<dbReference type="Proteomes" id="UP001060336">
    <property type="component" value="Chromosome"/>
</dbReference>
<sequence>MFAKALAKTILFAVLLVSVCSGGQARAGTELLMVEQAGCEWCAAWNAEIGEIYHLTPEGKRAPLRRQDLFDKWPADITIKGQVHFTPTFILLVDGKEAGRIEGYPGEHFFWPLLAQMLNRTPRGPDN</sequence>
<dbReference type="SUPFAM" id="SSF52833">
    <property type="entry name" value="Thioredoxin-like"/>
    <property type="match status" value="1"/>
</dbReference>
<protein>
    <submittedName>
        <fullName evidence="2">Transcriptional regulator</fullName>
    </submittedName>
</protein>
<keyword evidence="3" id="KW-1185">Reference proteome</keyword>
<dbReference type="InterPro" id="IPR036249">
    <property type="entry name" value="Thioredoxin-like_sf"/>
</dbReference>
<proteinExistence type="predicted"/>
<evidence type="ECO:0000313" key="2">
    <source>
        <dbReference type="EMBL" id="UUX51548.1"/>
    </source>
</evidence>
<evidence type="ECO:0000256" key="1">
    <source>
        <dbReference type="SAM" id="SignalP"/>
    </source>
</evidence>
<keyword evidence="1" id="KW-0732">Signal</keyword>
<gene>
    <name evidence="2" type="ORF">NUH88_07575</name>
</gene>